<protein>
    <submittedName>
        <fullName evidence="1">Uncharacterized protein</fullName>
    </submittedName>
</protein>
<dbReference type="AlphaFoldDB" id="A0A7C8K1H4"/>
<sequence length="104" mass="11055">MDELELALSSEAAVVLSKKFSSTWKELLPGDIRQGEGGLQGRSTLDAGNGSSTIGIRRICNVGAGSHFARFSHEGCHTPSVMYALLVGMICNVLRTVPNLGMYA</sequence>
<accession>A0A7C8K1H4</accession>
<gene>
    <name evidence="1" type="ORF">EYR41_006269</name>
</gene>
<name>A0A7C8K1H4_ORBOL</name>
<evidence type="ECO:0000313" key="2">
    <source>
        <dbReference type="Proteomes" id="UP000297595"/>
    </source>
</evidence>
<reference evidence="1 2" key="1">
    <citation type="submission" date="2019-03" db="EMBL/GenBank/DDBJ databases">
        <title>Nematode-trapping fungi genome.</title>
        <authorList>
            <person name="Vidal-Diez De Ulzurrun G."/>
        </authorList>
    </citation>
    <scope>NUCLEOTIDE SEQUENCE [LARGE SCALE GENOMIC DNA]</scope>
    <source>
        <strain evidence="1 2">TWF154</strain>
    </source>
</reference>
<dbReference type="EMBL" id="SOZJ01000003">
    <property type="protein sequence ID" value="TGJ70295.1"/>
    <property type="molecule type" value="Genomic_DNA"/>
</dbReference>
<dbReference type="Proteomes" id="UP000297595">
    <property type="component" value="Unassembled WGS sequence"/>
</dbReference>
<evidence type="ECO:0000313" key="1">
    <source>
        <dbReference type="EMBL" id="TGJ70295.1"/>
    </source>
</evidence>
<organism evidence="1 2">
    <name type="scientific">Orbilia oligospora</name>
    <name type="common">Nematode-trapping fungus</name>
    <name type="synonym">Arthrobotrys oligospora</name>
    <dbReference type="NCBI Taxonomy" id="2813651"/>
    <lineage>
        <taxon>Eukaryota</taxon>
        <taxon>Fungi</taxon>
        <taxon>Dikarya</taxon>
        <taxon>Ascomycota</taxon>
        <taxon>Pezizomycotina</taxon>
        <taxon>Orbiliomycetes</taxon>
        <taxon>Orbiliales</taxon>
        <taxon>Orbiliaceae</taxon>
        <taxon>Orbilia</taxon>
    </lineage>
</organism>
<proteinExistence type="predicted"/>
<comment type="caution">
    <text evidence="1">The sequence shown here is derived from an EMBL/GenBank/DDBJ whole genome shotgun (WGS) entry which is preliminary data.</text>
</comment>